<dbReference type="Proteomes" id="UP000187013">
    <property type="component" value="Unassembled WGS sequence"/>
</dbReference>
<dbReference type="SUPFAM" id="SSF89895">
    <property type="entry name" value="FYSH domain"/>
    <property type="match status" value="1"/>
</dbReference>
<comment type="caution">
    <text evidence="2">The sequence shown here is derived from an EMBL/GenBank/DDBJ whole genome shotgun (WGS) entry which is preliminary data.</text>
</comment>
<organism evidence="2 3">
    <name type="scientific">Zygosaccharomyces rouxii</name>
    <dbReference type="NCBI Taxonomy" id="4956"/>
    <lineage>
        <taxon>Eukaryota</taxon>
        <taxon>Fungi</taxon>
        <taxon>Dikarya</taxon>
        <taxon>Ascomycota</taxon>
        <taxon>Saccharomycotina</taxon>
        <taxon>Saccharomycetes</taxon>
        <taxon>Saccharomycetales</taxon>
        <taxon>Saccharomycetaceae</taxon>
        <taxon>Zygosaccharomyces</taxon>
    </lineage>
</organism>
<dbReference type="InterPro" id="IPR036786">
    <property type="entry name" value="Ribosome_mat_SBDS_N_sf"/>
</dbReference>
<evidence type="ECO:0000313" key="2">
    <source>
        <dbReference type="EMBL" id="GAV51737.1"/>
    </source>
</evidence>
<reference evidence="2 3" key="1">
    <citation type="submission" date="2016-08" db="EMBL/GenBank/DDBJ databases">
        <title>Draft genome sequence of allopolyploid Zygosaccharomyces rouxii.</title>
        <authorList>
            <person name="Watanabe J."/>
            <person name="Uehara K."/>
            <person name="Mogi Y."/>
            <person name="Tsukioka Y."/>
        </authorList>
    </citation>
    <scope>NUCLEOTIDE SEQUENCE [LARGE SCALE GENOMIC DNA]</scope>
    <source>
        <strain evidence="2 3">NBRC 110957</strain>
    </source>
</reference>
<evidence type="ECO:0000313" key="3">
    <source>
        <dbReference type="Proteomes" id="UP000187013"/>
    </source>
</evidence>
<dbReference type="Pfam" id="PF01172">
    <property type="entry name" value="SBDS_N"/>
    <property type="match status" value="1"/>
</dbReference>
<dbReference type="InterPro" id="IPR019783">
    <property type="entry name" value="SDO1/SBDS_N"/>
</dbReference>
<sequence length="102" mass="11219">MSSAVKYFYKGKETDLIVFATSIEDVNEYLKAPSIGKLSQVVEIFKVFSNDQGSGAEGNLGEASKAQVQNEFGHKKIEEIIDFILREGKPNASVGQVKKSFN</sequence>
<proteinExistence type="predicted"/>
<evidence type="ECO:0000259" key="1">
    <source>
        <dbReference type="Pfam" id="PF01172"/>
    </source>
</evidence>
<name>A0A1Q3A7V4_ZYGRO</name>
<feature type="domain" description="Ribosome maturation protein SDO1/SBDS N-terminal" evidence="1">
    <location>
        <begin position="4"/>
        <end position="93"/>
    </location>
</feature>
<dbReference type="Gene3D" id="3.30.1250.10">
    <property type="entry name" value="Ribosome maturation protein SBDS, N-terminal domain"/>
    <property type="match status" value="1"/>
</dbReference>
<dbReference type="EMBL" id="BDGX01000032">
    <property type="protein sequence ID" value="GAV51737.1"/>
    <property type="molecule type" value="Genomic_DNA"/>
</dbReference>
<dbReference type="AlphaFoldDB" id="A0A1Q3A7V4"/>
<accession>A0A1Q3A7V4</accession>
<gene>
    <name evidence="2" type="ORF">ZYGR_0AF02080</name>
</gene>
<protein>
    <recommendedName>
        <fullName evidence="1">Ribosome maturation protein SDO1/SBDS N-terminal domain-containing protein</fullName>
    </recommendedName>
</protein>
<dbReference type="OrthoDB" id="2567806at2759"/>